<evidence type="ECO:0000256" key="2">
    <source>
        <dbReference type="ARBA" id="ARBA00050906"/>
    </source>
</evidence>
<feature type="binding site" evidence="5">
    <location>
        <position position="90"/>
    </location>
    <ligand>
        <name>substrate</name>
    </ligand>
</feature>
<evidence type="ECO:0000313" key="6">
    <source>
        <dbReference type="EMBL" id="KAB7651634.1"/>
    </source>
</evidence>
<feature type="binding site" evidence="5">
    <location>
        <position position="201"/>
    </location>
    <ligand>
        <name>substrate</name>
    </ligand>
</feature>
<dbReference type="NCBIfam" id="NF004326">
    <property type="entry name" value="PRK05720.1"/>
    <property type="match status" value="1"/>
</dbReference>
<dbReference type="Proteomes" id="UP000469462">
    <property type="component" value="Unassembled WGS sequence"/>
</dbReference>
<gene>
    <name evidence="5 6" type="primary">mtnA</name>
    <name evidence="6" type="ORF">GBM96_05235</name>
</gene>
<dbReference type="InterPro" id="IPR005251">
    <property type="entry name" value="IF-M1Pi"/>
</dbReference>
<dbReference type="PANTHER" id="PTHR43475">
    <property type="entry name" value="METHYLTHIORIBOSE-1-PHOSPHATE ISOMERASE"/>
    <property type="match status" value="1"/>
</dbReference>
<feature type="site" description="Transition state stabilizer" evidence="5">
    <location>
        <position position="162"/>
    </location>
</feature>
<keyword evidence="7" id="KW-1185">Reference proteome</keyword>
<comment type="function">
    <text evidence="4">Catalyzes the interconversion of methylthioribose-1-phosphate (MTR-1-P) into methylthioribulose-1-phosphate (MTRu-1-P). Also catalyzes the interconversion of 5-deoxyribose 1-phosphate and 5-deoxyribulose 1-phosphate. Part of a bifunctional DHAP-shunt salvage pathway for SAM by-products.</text>
</comment>
<dbReference type="NCBIfam" id="TIGR00524">
    <property type="entry name" value="eIF-2B_rel"/>
    <property type="match status" value="1"/>
</dbReference>
<evidence type="ECO:0000256" key="3">
    <source>
        <dbReference type="ARBA" id="ARBA00051169"/>
    </source>
</evidence>
<comment type="catalytic activity">
    <reaction evidence="3">
        <text>5-(methylsulfanyl)-alpha-D-ribose 1-phosphate = 5-(methylsulfanyl)-D-ribulose 1-phosphate</text>
        <dbReference type="Rhea" id="RHEA:19989"/>
        <dbReference type="ChEBI" id="CHEBI:58533"/>
        <dbReference type="ChEBI" id="CHEBI:58548"/>
        <dbReference type="EC" id="5.3.1.23"/>
    </reaction>
    <physiologicalReaction direction="left-to-right" evidence="3">
        <dbReference type="Rhea" id="RHEA:19990"/>
    </physiologicalReaction>
</comment>
<dbReference type="GO" id="GO:0046523">
    <property type="term" value="F:S-methyl-5-thioribose-1-phosphate isomerase activity"/>
    <property type="evidence" value="ECO:0007669"/>
    <property type="project" value="UniProtKB-UniRule"/>
</dbReference>
<dbReference type="PANTHER" id="PTHR43475:SF1">
    <property type="entry name" value="METHYLTHIORIBOSE-1-PHOSPHATE ISOMERASE"/>
    <property type="match status" value="1"/>
</dbReference>
<dbReference type="AlphaFoldDB" id="A0AAI9SCK0"/>
<dbReference type="NCBIfam" id="TIGR00512">
    <property type="entry name" value="salvage_mtnA"/>
    <property type="match status" value="1"/>
</dbReference>
<protein>
    <recommendedName>
        <fullName evidence="5">Methylthioribose-1-phosphate isomerase</fullName>
        <shortName evidence="5">M1Pi</shortName>
        <shortName evidence="5">MTR-1-P isomerase</shortName>
        <ecNumber evidence="5">5.3.1.23</ecNumber>
    </recommendedName>
    <alternativeName>
        <fullName evidence="5">S-methyl-5-thioribose-1-phosphate isomerase</fullName>
    </alternativeName>
</protein>
<comment type="similarity">
    <text evidence="5">Belongs to the EIF-2B alpha/beta/delta subunits family. MtnA subfamily.</text>
</comment>
<comment type="pathway">
    <text evidence="5">Amino-acid biosynthesis; L-methionine biosynthesis via salvage pathway; L-methionine from S-methyl-5-thio-alpha-D-ribose 1-phosphate: step 1/6.</text>
</comment>
<dbReference type="FunFam" id="3.40.50.10470:FF:000006">
    <property type="entry name" value="Methylthioribose-1-phosphate isomerase"/>
    <property type="match status" value="1"/>
</dbReference>
<dbReference type="Gene3D" id="1.20.120.420">
    <property type="entry name" value="translation initiation factor eif-2b, domain 1"/>
    <property type="match status" value="1"/>
</dbReference>
<dbReference type="InterPro" id="IPR011559">
    <property type="entry name" value="Initiation_fac_2B_a/b/d"/>
</dbReference>
<sequence>MKVNGIPTRTIRALDDGTAVEIIDQTLLPYRFEKRVLSDWRDCVEAIDVMRVRGAPLIGITGAWAVVLATKENPENAALIKAAEQIQNVRPTAVNLSWAVQRMLAALLPRDPSLRFPAAVKLAEAMTQEDVMLSRAIGDAGYGLIAELYRKLRRPVNILTHCNAGWLATVDYGTALAPIYFAFERGTPVHVWVDETRPRNQGLLTAWELGQQGVPHTIIADNAGGELMQKGAVDMVIVGADRITRRGDVANKIGTYLKALAAKDNEIPFYVAAPSSTIDWKLNDGKREIPIENRSASEVLSLRGIDRSGEVATVQLASPNESAANPAFDVTHNRFITGIITERGVFFAHQPCCSLPGSDCKCRTLRNLR</sequence>
<proteinExistence type="inferred from homology"/>
<keyword evidence="5" id="KW-0028">Amino-acid biosynthesis</keyword>
<dbReference type="Gene3D" id="3.40.50.10470">
    <property type="entry name" value="Translation initiation factor eif-2b, domain 2"/>
    <property type="match status" value="1"/>
</dbReference>
<keyword evidence="1 5" id="KW-0413">Isomerase</keyword>
<keyword evidence="5" id="KW-0486">Methionine biosynthesis</keyword>
<comment type="catalytic activity">
    <reaction evidence="2">
        <text>5-deoxy-alpha-D-ribose 1-phosphate = 5-deoxy-D-ribulose 1-phosphate</text>
        <dbReference type="Rhea" id="RHEA:61296"/>
        <dbReference type="ChEBI" id="CHEBI:58749"/>
        <dbReference type="ChEBI" id="CHEBI:144504"/>
    </reaction>
    <physiologicalReaction direction="left-to-right" evidence="2">
        <dbReference type="Rhea" id="RHEA:61297"/>
    </physiologicalReaction>
</comment>
<feature type="active site" description="Proton donor" evidence="5">
    <location>
        <position position="241"/>
    </location>
</feature>
<dbReference type="InterPro" id="IPR037171">
    <property type="entry name" value="NagB/RpiA_transferase-like"/>
</dbReference>
<dbReference type="GO" id="GO:0019509">
    <property type="term" value="P:L-methionine salvage from methylthioadenosine"/>
    <property type="evidence" value="ECO:0007669"/>
    <property type="project" value="UniProtKB-UniRule"/>
</dbReference>
<feature type="binding site" evidence="5">
    <location>
        <begin position="53"/>
        <end position="55"/>
    </location>
    <ligand>
        <name>substrate</name>
    </ligand>
</feature>
<dbReference type="SUPFAM" id="SSF100950">
    <property type="entry name" value="NagB/RpiA/CoA transferase-like"/>
    <property type="match status" value="1"/>
</dbReference>
<feature type="binding site" evidence="5">
    <location>
        <begin position="251"/>
        <end position="252"/>
    </location>
    <ligand>
        <name>substrate</name>
    </ligand>
</feature>
<evidence type="ECO:0000256" key="5">
    <source>
        <dbReference type="HAMAP-Rule" id="MF_01678"/>
    </source>
</evidence>
<comment type="caution">
    <text evidence="6">The sequence shown here is derived from an EMBL/GenBank/DDBJ whole genome shotgun (WGS) entry which is preliminary data.</text>
</comment>
<evidence type="ECO:0000256" key="1">
    <source>
        <dbReference type="ARBA" id="ARBA00023235"/>
    </source>
</evidence>
<evidence type="ECO:0000256" key="4">
    <source>
        <dbReference type="ARBA" id="ARBA00058145"/>
    </source>
</evidence>
<dbReference type="HAMAP" id="MF_01678">
    <property type="entry name" value="Salvage_MtnA"/>
    <property type="match status" value="1"/>
</dbReference>
<dbReference type="InterPro" id="IPR000649">
    <property type="entry name" value="IF-2B-related"/>
</dbReference>
<dbReference type="Pfam" id="PF01008">
    <property type="entry name" value="IF-2B"/>
    <property type="match status" value="1"/>
</dbReference>
<organism evidence="6 7">
    <name type="scientific">Sutterella seckii</name>
    <dbReference type="NCBI Taxonomy" id="1944635"/>
    <lineage>
        <taxon>Bacteria</taxon>
        <taxon>Pseudomonadati</taxon>
        <taxon>Pseudomonadota</taxon>
        <taxon>Betaproteobacteria</taxon>
        <taxon>Burkholderiales</taxon>
        <taxon>Sutterellaceae</taxon>
        <taxon>Sutterella</taxon>
    </lineage>
</organism>
<name>A0AAI9SCK0_9BURK</name>
<dbReference type="InterPro" id="IPR027363">
    <property type="entry name" value="M1Pi_N"/>
</dbReference>
<dbReference type="InterPro" id="IPR042529">
    <property type="entry name" value="IF_2B-like_C"/>
</dbReference>
<accession>A0AAI9SCK0</accession>
<dbReference type="RefSeq" id="WP_152156982.1">
    <property type="nucleotide sequence ID" value="NZ_WEHW01000012.1"/>
</dbReference>
<dbReference type="EMBL" id="WEHW01000012">
    <property type="protein sequence ID" value="KAB7651634.1"/>
    <property type="molecule type" value="Genomic_DNA"/>
</dbReference>
<dbReference type="EC" id="5.3.1.23" evidence="5"/>
<evidence type="ECO:0000313" key="7">
    <source>
        <dbReference type="Proteomes" id="UP000469462"/>
    </source>
</evidence>
<reference evidence="6 7" key="1">
    <citation type="submission" date="2019-10" db="EMBL/GenBank/DDBJ databases">
        <title>Genome diversity of Sutterella seckii.</title>
        <authorList>
            <person name="Chaplin A.V."/>
            <person name="Sokolova S.R."/>
            <person name="Mosin K.A."/>
            <person name="Ivanova E.L."/>
            <person name="Kochetkova T.O."/>
            <person name="Goltsov A.Y."/>
            <person name="Trofimov D.Y."/>
            <person name="Efimov B.A."/>
        </authorList>
    </citation>
    <scope>NUCLEOTIDE SEQUENCE [LARGE SCALE GENOMIC DNA]</scope>
    <source>
        <strain evidence="6 7">ASD3426</strain>
    </source>
</reference>